<dbReference type="GO" id="GO:0016787">
    <property type="term" value="F:hydrolase activity"/>
    <property type="evidence" value="ECO:0007669"/>
    <property type="project" value="UniProtKB-KW"/>
</dbReference>
<dbReference type="InterPro" id="IPR029058">
    <property type="entry name" value="AB_hydrolase_fold"/>
</dbReference>
<evidence type="ECO:0000256" key="1">
    <source>
        <dbReference type="ARBA" id="ARBA00022801"/>
    </source>
</evidence>
<dbReference type="Proteomes" id="UP000095362">
    <property type="component" value="Unassembled WGS sequence"/>
</dbReference>
<dbReference type="Gene3D" id="3.40.50.1820">
    <property type="entry name" value="alpha/beta hydrolase"/>
    <property type="match status" value="1"/>
</dbReference>
<organism evidence="3 4">
    <name type="scientific">Coprococcus comes</name>
    <dbReference type="NCBI Taxonomy" id="410072"/>
    <lineage>
        <taxon>Bacteria</taxon>
        <taxon>Bacillati</taxon>
        <taxon>Bacillota</taxon>
        <taxon>Clostridia</taxon>
        <taxon>Lachnospirales</taxon>
        <taxon>Lachnospiraceae</taxon>
        <taxon>Coprococcus</taxon>
    </lineage>
</organism>
<dbReference type="AlphaFoldDB" id="A0A174ELY7"/>
<feature type="domain" description="BD-FAE-like" evidence="2">
    <location>
        <begin position="61"/>
        <end position="264"/>
    </location>
</feature>
<accession>A0A174ELY7</accession>
<reference evidence="3 4" key="1">
    <citation type="submission" date="2015-09" db="EMBL/GenBank/DDBJ databases">
        <authorList>
            <consortium name="Pathogen Informatics"/>
        </authorList>
    </citation>
    <scope>NUCLEOTIDE SEQUENCE [LARGE SCALE GENOMIC DNA]</scope>
    <source>
        <strain evidence="3 4">2789STDY5834866</strain>
    </source>
</reference>
<dbReference type="EMBL" id="CYZK01000012">
    <property type="protein sequence ID" value="CUO38257.1"/>
    <property type="molecule type" value="Genomic_DNA"/>
</dbReference>
<protein>
    <submittedName>
        <fullName evidence="3">Predicted dienelactone hydrolase</fullName>
    </submittedName>
</protein>
<dbReference type="PANTHER" id="PTHR48081">
    <property type="entry name" value="AB HYDROLASE SUPERFAMILY PROTEIN C4A8.06C"/>
    <property type="match status" value="1"/>
</dbReference>
<dbReference type="RefSeq" id="WP_055261392.1">
    <property type="nucleotide sequence ID" value="NZ_CYZK01000012.1"/>
</dbReference>
<sequence length="307" mass="34440">MEIKNWIYEEFPEYTEKVEGAVRISATGNEMGVYYRPDIEYAKIDGVPLHLQVLEPFSRNEPEKFYPCLVFVQGSAWMKQDVYKSCPMYARLAAKGYVVAVCEYRHSGIAAFPAQIQDARNAIRFMKRNGQSWHADVKNIFIGGCSSGGHTAVFAGMLKENDPMNASIYPDTDASVKGILDYYGSVNLLEDDYYPSTINHHLPDSPEGRVMGGADMRKDVKLREKGTAECYITPDTDLPPVMIVHGTKDRTVSTVQSVSLYHKLKACGKDAELYLIEGADHGGAEFWTDEMCEIADCFMKTCMNKET</sequence>
<dbReference type="Pfam" id="PF20434">
    <property type="entry name" value="BD-FAE"/>
    <property type="match status" value="1"/>
</dbReference>
<dbReference type="SUPFAM" id="SSF53474">
    <property type="entry name" value="alpha/beta-Hydrolases"/>
    <property type="match status" value="1"/>
</dbReference>
<evidence type="ECO:0000259" key="2">
    <source>
        <dbReference type="Pfam" id="PF20434"/>
    </source>
</evidence>
<dbReference type="InterPro" id="IPR049492">
    <property type="entry name" value="BD-FAE-like_dom"/>
</dbReference>
<name>A0A174ELY7_9FIRM</name>
<dbReference type="InterPro" id="IPR050300">
    <property type="entry name" value="GDXG_lipolytic_enzyme"/>
</dbReference>
<gene>
    <name evidence="3" type="ORF">ERS852481_01955</name>
</gene>
<dbReference type="STRING" id="410072.ERS852525_02550"/>
<proteinExistence type="predicted"/>
<dbReference type="PANTHER" id="PTHR48081:SF13">
    <property type="entry name" value="ALPHA_BETA HYDROLASE"/>
    <property type="match status" value="1"/>
</dbReference>
<dbReference type="OrthoDB" id="24847at2"/>
<dbReference type="PaxDb" id="410072-ERS852525_02550"/>
<evidence type="ECO:0000313" key="4">
    <source>
        <dbReference type="Proteomes" id="UP000095362"/>
    </source>
</evidence>
<evidence type="ECO:0000313" key="3">
    <source>
        <dbReference type="EMBL" id="CUO38257.1"/>
    </source>
</evidence>
<keyword evidence="1 3" id="KW-0378">Hydrolase</keyword>